<proteinExistence type="predicted"/>
<evidence type="ECO:0000313" key="1">
    <source>
        <dbReference type="EMBL" id="EMS78877.1"/>
    </source>
</evidence>
<name>S0G3Q6_9BACT</name>
<reference evidence="1 2" key="1">
    <citation type="journal article" date="2013" name="Genome Announc.">
        <title>Draft Genome Sequence of Desulfotignum phosphitoxidans DSM 13687 Strain FiPS-3.</title>
        <authorList>
            <person name="Poehlein A."/>
            <person name="Daniel R."/>
            <person name="Simeonova D.D."/>
        </authorList>
    </citation>
    <scope>NUCLEOTIDE SEQUENCE [LARGE SCALE GENOMIC DNA]</scope>
    <source>
        <strain evidence="1 2">DSM 13687</strain>
    </source>
</reference>
<keyword evidence="2" id="KW-1185">Reference proteome</keyword>
<organism evidence="1 2">
    <name type="scientific">Desulfotignum phosphitoxidans DSM 13687</name>
    <dbReference type="NCBI Taxonomy" id="1286635"/>
    <lineage>
        <taxon>Bacteria</taxon>
        <taxon>Pseudomonadati</taxon>
        <taxon>Thermodesulfobacteriota</taxon>
        <taxon>Desulfobacteria</taxon>
        <taxon>Desulfobacterales</taxon>
        <taxon>Desulfobacteraceae</taxon>
        <taxon>Desulfotignum</taxon>
    </lineage>
</organism>
<comment type="caution">
    <text evidence="1">The sequence shown here is derived from an EMBL/GenBank/DDBJ whole genome shotgun (WGS) entry which is preliminary data.</text>
</comment>
<dbReference type="EMBL" id="APJX01000006">
    <property type="protein sequence ID" value="EMS78877.1"/>
    <property type="molecule type" value="Genomic_DNA"/>
</dbReference>
<sequence>MGRCINHPDRETSYICLKHGIHLCEECLECRDPDIYCKFRSSCPIHFVSKKNFNDADATAALHHKEKQS</sequence>
<protein>
    <recommendedName>
        <fullName evidence="3">B box-type domain-containing protein</fullName>
    </recommendedName>
</protein>
<evidence type="ECO:0000313" key="2">
    <source>
        <dbReference type="Proteomes" id="UP000014216"/>
    </source>
</evidence>
<dbReference type="Proteomes" id="UP000014216">
    <property type="component" value="Unassembled WGS sequence"/>
</dbReference>
<dbReference type="OrthoDB" id="5518440at2"/>
<dbReference type="RefSeq" id="WP_006966690.1">
    <property type="nucleotide sequence ID" value="NZ_APJX01000006.1"/>
</dbReference>
<gene>
    <name evidence="1" type="ORF">Dpo_6c00760</name>
</gene>
<dbReference type="AlphaFoldDB" id="S0G3Q6"/>
<evidence type="ECO:0008006" key="3">
    <source>
        <dbReference type="Google" id="ProtNLM"/>
    </source>
</evidence>
<accession>S0G3Q6</accession>